<dbReference type="InterPro" id="IPR052019">
    <property type="entry name" value="F420H2_bilvrd_red/Heme_oxyg"/>
</dbReference>
<evidence type="ECO:0000313" key="3">
    <source>
        <dbReference type="EMBL" id="GAA1871748.1"/>
    </source>
</evidence>
<dbReference type="RefSeq" id="WP_344424861.1">
    <property type="nucleotide sequence ID" value="NZ_BAAAQK010000025.1"/>
</dbReference>
<reference evidence="3 4" key="1">
    <citation type="journal article" date="2019" name="Int. J. Syst. Evol. Microbiol.">
        <title>The Global Catalogue of Microorganisms (GCM) 10K type strain sequencing project: providing services to taxonomists for standard genome sequencing and annotation.</title>
        <authorList>
            <consortium name="The Broad Institute Genomics Platform"/>
            <consortium name="The Broad Institute Genome Sequencing Center for Infectious Disease"/>
            <person name="Wu L."/>
            <person name="Ma J."/>
        </authorList>
    </citation>
    <scope>NUCLEOTIDE SEQUENCE [LARGE SCALE GENOMIC DNA]</scope>
    <source>
        <strain evidence="3 4">JCM 16009</strain>
    </source>
</reference>
<evidence type="ECO:0000256" key="1">
    <source>
        <dbReference type="ARBA" id="ARBA00023002"/>
    </source>
</evidence>
<comment type="caution">
    <text evidence="3">The sequence shown here is derived from an EMBL/GenBank/DDBJ whole genome shotgun (WGS) entry which is preliminary data.</text>
</comment>
<dbReference type="EMBL" id="BAAAQK010000025">
    <property type="protein sequence ID" value="GAA1871748.1"/>
    <property type="molecule type" value="Genomic_DNA"/>
</dbReference>
<dbReference type="InterPro" id="IPR019920">
    <property type="entry name" value="F420-binding_dom_put"/>
</dbReference>
<organism evidence="3 4">
    <name type="scientific">Pseudonocardia ailaonensis</name>
    <dbReference type="NCBI Taxonomy" id="367279"/>
    <lineage>
        <taxon>Bacteria</taxon>
        <taxon>Bacillati</taxon>
        <taxon>Actinomycetota</taxon>
        <taxon>Actinomycetes</taxon>
        <taxon>Pseudonocardiales</taxon>
        <taxon>Pseudonocardiaceae</taxon>
        <taxon>Pseudonocardia</taxon>
    </lineage>
</organism>
<dbReference type="SUPFAM" id="SSF50475">
    <property type="entry name" value="FMN-binding split barrel"/>
    <property type="match status" value="1"/>
</dbReference>
<dbReference type="Proteomes" id="UP001500449">
    <property type="component" value="Unassembled WGS sequence"/>
</dbReference>
<keyword evidence="4" id="KW-1185">Reference proteome</keyword>
<dbReference type="NCBIfam" id="TIGR03618">
    <property type="entry name" value="Rv1155_F420"/>
    <property type="match status" value="1"/>
</dbReference>
<protein>
    <submittedName>
        <fullName evidence="3">PPOX class F420-dependent oxidoreductase</fullName>
    </submittedName>
</protein>
<dbReference type="InterPro" id="IPR012349">
    <property type="entry name" value="Split_barrel_FMN-bd"/>
</dbReference>
<dbReference type="PANTHER" id="PTHR35176:SF6">
    <property type="entry name" value="HEME OXYGENASE HI_0854-RELATED"/>
    <property type="match status" value="1"/>
</dbReference>
<accession>A0ABN2NMI0</accession>
<gene>
    <name evidence="3" type="ORF">GCM10009836_60780</name>
</gene>
<keyword evidence="1" id="KW-0560">Oxidoreductase</keyword>
<feature type="domain" description="Pyridoxamine 5'-phosphate oxidase N-terminal" evidence="2">
    <location>
        <begin position="8"/>
        <end position="129"/>
    </location>
</feature>
<dbReference type="Pfam" id="PF01243">
    <property type="entry name" value="PNPOx_N"/>
    <property type="match status" value="1"/>
</dbReference>
<proteinExistence type="predicted"/>
<dbReference type="PANTHER" id="PTHR35176">
    <property type="entry name" value="HEME OXYGENASE HI_0854-RELATED"/>
    <property type="match status" value="1"/>
</dbReference>
<evidence type="ECO:0000259" key="2">
    <source>
        <dbReference type="Pfam" id="PF01243"/>
    </source>
</evidence>
<dbReference type="InterPro" id="IPR011576">
    <property type="entry name" value="Pyridox_Oxase_N"/>
</dbReference>
<evidence type="ECO:0000313" key="4">
    <source>
        <dbReference type="Proteomes" id="UP001500449"/>
    </source>
</evidence>
<dbReference type="Gene3D" id="2.30.110.10">
    <property type="entry name" value="Electron Transport, Fmn-binding Protein, Chain A"/>
    <property type="match status" value="1"/>
</dbReference>
<name>A0ABN2NMI0_9PSEU</name>
<sequence>MPRVPVPANVDEFLKGPRHAVVATVGADGAPYTAVTWYGWTREGTVLLNMDASRRRLRHLRADPRVSLTVLTEDDWYSYVALFGEVREIRPDLDLADIDEMSQRYLGRPYPHRDRTSWTAEVAVRSWHAWGALRPG</sequence>